<evidence type="ECO:0000256" key="4">
    <source>
        <dbReference type="ARBA" id="ARBA00022475"/>
    </source>
</evidence>
<evidence type="ECO:0000256" key="7">
    <source>
        <dbReference type="ARBA" id="ARBA00022779"/>
    </source>
</evidence>
<name>A0A1G7YBZ6_9HYPH</name>
<dbReference type="InterPro" id="IPR005503">
    <property type="entry name" value="FliL"/>
</dbReference>
<keyword evidence="12" id="KW-1185">Reference proteome</keyword>
<dbReference type="EMBL" id="FNCS01000013">
    <property type="protein sequence ID" value="SDG93520.1"/>
    <property type="molecule type" value="Genomic_DNA"/>
</dbReference>
<dbReference type="Proteomes" id="UP000199495">
    <property type="component" value="Unassembled WGS sequence"/>
</dbReference>
<keyword evidence="11" id="KW-0282">Flagellum</keyword>
<comment type="subcellular location">
    <subcellularLocation>
        <location evidence="10">Cell inner membrane</location>
    </subcellularLocation>
    <subcellularLocation>
        <location evidence="2">Cell membrane</location>
        <topology evidence="2">Single-pass membrane protein</topology>
    </subcellularLocation>
</comment>
<evidence type="ECO:0000256" key="9">
    <source>
        <dbReference type="ARBA" id="ARBA00023136"/>
    </source>
</evidence>
<protein>
    <recommendedName>
        <fullName evidence="10">Flagellar protein FliL</fullName>
    </recommendedName>
</protein>
<reference evidence="11 12" key="1">
    <citation type="submission" date="2016-10" db="EMBL/GenBank/DDBJ databases">
        <authorList>
            <person name="de Groot N.N."/>
        </authorList>
    </citation>
    <scope>NUCLEOTIDE SEQUENCE [LARGE SCALE GENOMIC DNA]</scope>
    <source>
        <strain evidence="11 12">CGMCC 1.10267</strain>
    </source>
</reference>
<dbReference type="GO" id="GO:0005886">
    <property type="term" value="C:plasma membrane"/>
    <property type="evidence" value="ECO:0007669"/>
    <property type="project" value="UniProtKB-SubCell"/>
</dbReference>
<dbReference type="GO" id="GO:0071978">
    <property type="term" value="P:bacterial-type flagellum-dependent swarming motility"/>
    <property type="evidence" value="ECO:0007669"/>
    <property type="project" value="TreeGrafter"/>
</dbReference>
<dbReference type="PANTHER" id="PTHR35091:SF2">
    <property type="entry name" value="FLAGELLAR PROTEIN FLIL"/>
    <property type="match status" value="1"/>
</dbReference>
<keyword evidence="5 10" id="KW-0145">Chemotaxis</keyword>
<dbReference type="STRING" id="440168.SAMN04487974_11319"/>
<dbReference type="AlphaFoldDB" id="A0A1G7YBZ6"/>
<evidence type="ECO:0000256" key="1">
    <source>
        <dbReference type="ARBA" id="ARBA00002254"/>
    </source>
</evidence>
<dbReference type="Pfam" id="PF03748">
    <property type="entry name" value="FliL"/>
    <property type="match status" value="1"/>
</dbReference>
<keyword evidence="8 10" id="KW-1133">Transmembrane helix</keyword>
<dbReference type="GO" id="GO:0009425">
    <property type="term" value="C:bacterial-type flagellum basal body"/>
    <property type="evidence" value="ECO:0007669"/>
    <property type="project" value="InterPro"/>
</dbReference>
<dbReference type="RefSeq" id="WP_090597740.1">
    <property type="nucleotide sequence ID" value="NZ_FNCS01000013.1"/>
</dbReference>
<keyword evidence="4" id="KW-1003">Cell membrane</keyword>
<dbReference type="PANTHER" id="PTHR35091">
    <property type="entry name" value="FLAGELLAR PROTEIN FLIL"/>
    <property type="match status" value="1"/>
</dbReference>
<dbReference type="GO" id="GO:0006935">
    <property type="term" value="P:chemotaxis"/>
    <property type="evidence" value="ECO:0007669"/>
    <property type="project" value="UniProtKB-KW"/>
</dbReference>
<evidence type="ECO:0000313" key="11">
    <source>
        <dbReference type="EMBL" id="SDG93520.1"/>
    </source>
</evidence>
<evidence type="ECO:0000256" key="6">
    <source>
        <dbReference type="ARBA" id="ARBA00022692"/>
    </source>
</evidence>
<comment type="similarity">
    <text evidence="3 10">Belongs to the FliL family.</text>
</comment>
<keyword evidence="9 10" id="KW-0472">Membrane</keyword>
<evidence type="ECO:0000256" key="5">
    <source>
        <dbReference type="ARBA" id="ARBA00022500"/>
    </source>
</evidence>
<organism evidence="11 12">
    <name type="scientific">Pelagibacterium luteolum</name>
    <dbReference type="NCBI Taxonomy" id="440168"/>
    <lineage>
        <taxon>Bacteria</taxon>
        <taxon>Pseudomonadati</taxon>
        <taxon>Pseudomonadota</taxon>
        <taxon>Alphaproteobacteria</taxon>
        <taxon>Hyphomicrobiales</taxon>
        <taxon>Devosiaceae</taxon>
        <taxon>Pelagibacterium</taxon>
    </lineage>
</organism>
<proteinExistence type="inferred from homology"/>
<evidence type="ECO:0000313" key="12">
    <source>
        <dbReference type="Proteomes" id="UP000199495"/>
    </source>
</evidence>
<accession>A0A1G7YBZ6</accession>
<keyword evidence="11" id="KW-0969">Cilium</keyword>
<keyword evidence="6 10" id="KW-0812">Transmembrane</keyword>
<evidence type="ECO:0000256" key="10">
    <source>
        <dbReference type="RuleBase" id="RU364125"/>
    </source>
</evidence>
<evidence type="ECO:0000256" key="3">
    <source>
        <dbReference type="ARBA" id="ARBA00008281"/>
    </source>
</evidence>
<evidence type="ECO:0000256" key="2">
    <source>
        <dbReference type="ARBA" id="ARBA00004162"/>
    </source>
</evidence>
<sequence>MSDIAEADGNEGALAAPKKGGSKKLLMIGGGVAALLLVAGGGAFFLMGSGSDTSDASAETAGVTQTYFYELPQITVNLNAEAGAAAYLRMTIALELTNESMVSTVEPRMARVLDAFQVYLRELRRSDLEGSAGLYRMKEELQRRVNLAIYPATVENILFQDILIQ</sequence>
<feature type="transmembrane region" description="Helical" evidence="10">
    <location>
        <begin position="25"/>
        <end position="47"/>
    </location>
</feature>
<comment type="function">
    <text evidence="1 10">Controls the rotational direction of flagella during chemotaxis.</text>
</comment>
<evidence type="ECO:0000256" key="8">
    <source>
        <dbReference type="ARBA" id="ARBA00022989"/>
    </source>
</evidence>
<keyword evidence="10" id="KW-0997">Cell inner membrane</keyword>
<gene>
    <name evidence="11" type="ORF">SAMN04487974_11319</name>
</gene>
<keyword evidence="7 10" id="KW-0283">Flagellar rotation</keyword>
<dbReference type="OrthoDB" id="7304620at2"/>
<keyword evidence="11" id="KW-0966">Cell projection</keyword>